<sequence length="67" mass="7584">MTIEYEDVVRSLTHAYWTTLLEKDAEARAIAAEKAQLMGFTPEAANTMINTFSRKPLEEWLAHQSGV</sequence>
<name>A0A6N4RA97_BLAVI</name>
<evidence type="ECO:0000313" key="1">
    <source>
        <dbReference type="EMBL" id="TKW60957.1"/>
    </source>
</evidence>
<protein>
    <submittedName>
        <fullName evidence="1">Uncharacterized protein</fullName>
    </submittedName>
</protein>
<dbReference type="Proteomes" id="UP000320948">
    <property type="component" value="Unassembled WGS sequence"/>
</dbReference>
<organism evidence="1 2">
    <name type="scientific">Blastochloris viridis</name>
    <name type="common">Rhodopseudomonas viridis</name>
    <dbReference type="NCBI Taxonomy" id="1079"/>
    <lineage>
        <taxon>Bacteria</taxon>
        <taxon>Pseudomonadati</taxon>
        <taxon>Pseudomonadota</taxon>
        <taxon>Alphaproteobacteria</taxon>
        <taxon>Hyphomicrobiales</taxon>
        <taxon>Blastochloridaceae</taxon>
        <taxon>Blastochloris</taxon>
    </lineage>
</organism>
<reference evidence="1 2" key="1">
    <citation type="journal article" date="2017" name="Nat. Commun.">
        <title>In situ click chemistry generation of cyclooxygenase-2 inhibitors.</title>
        <authorList>
            <person name="Bhardwaj A."/>
            <person name="Kaur J."/>
            <person name="Wuest M."/>
            <person name="Wuest F."/>
        </authorList>
    </citation>
    <scope>NUCLEOTIDE SEQUENCE [LARGE SCALE GENOMIC DNA]</scope>
    <source>
        <strain evidence="1">S2_018_000_R2_106</strain>
    </source>
</reference>
<proteinExistence type="predicted"/>
<accession>A0A6N4RA97</accession>
<evidence type="ECO:0000313" key="2">
    <source>
        <dbReference type="Proteomes" id="UP000320948"/>
    </source>
</evidence>
<dbReference type="AlphaFoldDB" id="A0A6N4RA97"/>
<gene>
    <name evidence="1" type="ORF">DI628_08725</name>
</gene>
<dbReference type="EMBL" id="VAFM01000002">
    <property type="protein sequence ID" value="TKW60957.1"/>
    <property type="molecule type" value="Genomic_DNA"/>
</dbReference>
<comment type="caution">
    <text evidence="1">The sequence shown here is derived from an EMBL/GenBank/DDBJ whole genome shotgun (WGS) entry which is preliminary data.</text>
</comment>